<evidence type="ECO:0000256" key="1">
    <source>
        <dbReference type="SAM" id="Phobius"/>
    </source>
</evidence>
<protein>
    <submittedName>
        <fullName evidence="2">Uncharacterized protein</fullName>
    </submittedName>
</protein>
<gene>
    <name evidence="2" type="ordered locus">Dhaf_0718</name>
</gene>
<organism evidence="2 3">
    <name type="scientific">Desulfitobacterium hafniense (strain DSM 10664 / DCB-2)</name>
    <dbReference type="NCBI Taxonomy" id="272564"/>
    <lineage>
        <taxon>Bacteria</taxon>
        <taxon>Bacillati</taxon>
        <taxon>Bacillota</taxon>
        <taxon>Clostridia</taxon>
        <taxon>Eubacteriales</taxon>
        <taxon>Desulfitobacteriaceae</taxon>
        <taxon>Desulfitobacterium</taxon>
    </lineage>
</organism>
<dbReference type="KEGG" id="dhd:Dhaf_0718"/>
<evidence type="ECO:0000313" key="2">
    <source>
        <dbReference type="EMBL" id="ACL18782.1"/>
    </source>
</evidence>
<reference evidence="2 3" key="1">
    <citation type="journal article" date="2012" name="BMC Microbiol.">
        <title>Genome sequence of Desulfitobacterium hafniense DCB-2, a Gram-positive anaerobe capable of dehalogenation and metal reduction.</title>
        <authorList>
            <person name="Kim S.H."/>
            <person name="Harzman C."/>
            <person name="Davis J.K."/>
            <person name="Hutcheson R."/>
            <person name="Broderick J.B."/>
            <person name="Marsh T.L."/>
            <person name="Tiedje J.M."/>
        </authorList>
    </citation>
    <scope>NUCLEOTIDE SEQUENCE [LARGE SCALE GENOMIC DNA]</scope>
    <source>
        <strain evidence="3">DSM 10664 / DCB-2</strain>
    </source>
</reference>
<keyword evidence="1" id="KW-0812">Transmembrane</keyword>
<sequence length="34" mass="3704">MKAELSTILPGVAYVLTLILIGLVIFENWTLAIS</sequence>
<dbReference type="EMBL" id="CP001336">
    <property type="protein sequence ID" value="ACL18782.1"/>
    <property type="molecule type" value="Genomic_DNA"/>
</dbReference>
<dbReference type="AlphaFoldDB" id="B8FVZ6"/>
<keyword evidence="1" id="KW-0472">Membrane</keyword>
<dbReference type="Proteomes" id="UP000007726">
    <property type="component" value="Chromosome"/>
</dbReference>
<keyword evidence="1" id="KW-1133">Transmembrane helix</keyword>
<evidence type="ECO:0000313" key="3">
    <source>
        <dbReference type="Proteomes" id="UP000007726"/>
    </source>
</evidence>
<accession>B8FVZ6</accession>
<feature type="transmembrane region" description="Helical" evidence="1">
    <location>
        <begin position="7"/>
        <end position="26"/>
    </location>
</feature>
<proteinExistence type="predicted"/>
<dbReference type="HOGENOM" id="CLU_3373397_0_0_9"/>
<name>B8FVZ6_DESHD</name>